<evidence type="ECO:0000256" key="5">
    <source>
        <dbReference type="ARBA" id="ARBA00022781"/>
    </source>
</evidence>
<keyword evidence="4" id="KW-0547">Nucleotide-binding</keyword>
<organism evidence="13 14">
    <name type="scientific">Candidatus Curtissbacteria bacterium RIFCSPLOWO2_01_FULL_42_26</name>
    <dbReference type="NCBI Taxonomy" id="1797729"/>
    <lineage>
        <taxon>Bacteria</taxon>
        <taxon>Candidatus Curtissiibacteriota</taxon>
    </lineage>
</organism>
<dbReference type="InterPro" id="IPR036121">
    <property type="entry name" value="ATPase_F1/V1/A1_a/bsu_N_sf"/>
</dbReference>
<keyword evidence="8" id="KW-0472">Membrane</keyword>
<evidence type="ECO:0000256" key="6">
    <source>
        <dbReference type="ARBA" id="ARBA00022840"/>
    </source>
</evidence>
<comment type="subunit">
    <text evidence="11">F-type ATPases have 2 components, CF(1) - the catalytic core - and CF(0) - the membrane proton channel. CF(1) has five subunits: alpha(3), beta(3), gamma(1), delta(1), epsilon(1). CF(0) has four main subunits: a(1), b(1), b'(1) and c(9-12).</text>
</comment>
<evidence type="ECO:0000313" key="13">
    <source>
        <dbReference type="EMBL" id="OGE09196.1"/>
    </source>
</evidence>
<accession>A0A1F5HYL8</accession>
<evidence type="ECO:0000313" key="14">
    <source>
        <dbReference type="Proteomes" id="UP000179227"/>
    </source>
</evidence>
<dbReference type="Proteomes" id="UP000179227">
    <property type="component" value="Unassembled WGS sequence"/>
</dbReference>
<dbReference type="GO" id="GO:0005524">
    <property type="term" value="F:ATP binding"/>
    <property type="evidence" value="ECO:0007669"/>
    <property type="project" value="UniProtKB-KW"/>
</dbReference>
<feature type="domain" description="ATPase F1/V1/A1 complex alpha/beta subunit nucleotide-binding" evidence="12">
    <location>
        <begin position="136"/>
        <end position="352"/>
    </location>
</feature>
<gene>
    <name evidence="13" type="ORF">A3A60_03950</name>
</gene>
<evidence type="ECO:0000256" key="11">
    <source>
        <dbReference type="ARBA" id="ARBA00026013"/>
    </source>
</evidence>
<evidence type="ECO:0000256" key="7">
    <source>
        <dbReference type="ARBA" id="ARBA00023065"/>
    </source>
</evidence>
<proteinExistence type="inferred from homology"/>
<dbReference type="STRING" id="1797729.A3A60_03950"/>
<dbReference type="InterPro" id="IPR005294">
    <property type="entry name" value="ATP_synth_F1_asu"/>
</dbReference>
<keyword evidence="5" id="KW-0375">Hydrogen ion transport</keyword>
<dbReference type="SUPFAM" id="SSF50615">
    <property type="entry name" value="N-terminal domain of alpha and beta subunits of F1 ATP synthase"/>
    <property type="match status" value="1"/>
</dbReference>
<dbReference type="InterPro" id="IPR000194">
    <property type="entry name" value="ATPase_F1/V1/A1_a/bsu_nucl-bd"/>
</dbReference>
<dbReference type="SUPFAM" id="SSF52540">
    <property type="entry name" value="P-loop containing nucleoside triphosphate hydrolases"/>
    <property type="match status" value="1"/>
</dbReference>
<dbReference type="PANTHER" id="PTHR48082">
    <property type="entry name" value="ATP SYNTHASE SUBUNIT ALPHA, MITOCHONDRIAL"/>
    <property type="match status" value="1"/>
</dbReference>
<dbReference type="GO" id="GO:0043531">
    <property type="term" value="F:ADP binding"/>
    <property type="evidence" value="ECO:0007669"/>
    <property type="project" value="TreeGrafter"/>
</dbReference>
<evidence type="ECO:0000256" key="4">
    <source>
        <dbReference type="ARBA" id="ARBA00022741"/>
    </source>
</evidence>
<evidence type="ECO:0000256" key="2">
    <source>
        <dbReference type="ARBA" id="ARBA00008936"/>
    </source>
</evidence>
<dbReference type="InterPro" id="IPR027417">
    <property type="entry name" value="P-loop_NTPase"/>
</dbReference>
<dbReference type="EMBL" id="MFBS01000022">
    <property type="protein sequence ID" value="OGE09196.1"/>
    <property type="molecule type" value="Genomic_DNA"/>
</dbReference>
<keyword evidence="9" id="KW-0139">CF(1)</keyword>
<evidence type="ECO:0000256" key="8">
    <source>
        <dbReference type="ARBA" id="ARBA00023136"/>
    </source>
</evidence>
<dbReference type="FunFam" id="3.40.50.300:FF:002432">
    <property type="entry name" value="ATP synthase subunit alpha, mitochondrial"/>
    <property type="match status" value="1"/>
</dbReference>
<keyword evidence="10" id="KW-0066">ATP synthesis</keyword>
<dbReference type="Gene3D" id="3.40.50.12240">
    <property type="match status" value="1"/>
</dbReference>
<evidence type="ECO:0000256" key="10">
    <source>
        <dbReference type="ARBA" id="ARBA00023310"/>
    </source>
</evidence>
<comment type="subcellular location">
    <subcellularLocation>
        <location evidence="1">Membrane</location>
    </subcellularLocation>
</comment>
<evidence type="ECO:0000256" key="3">
    <source>
        <dbReference type="ARBA" id="ARBA00022448"/>
    </source>
</evidence>
<keyword evidence="3" id="KW-0813">Transport</keyword>
<dbReference type="Pfam" id="PF00006">
    <property type="entry name" value="ATP-synt_ab"/>
    <property type="match status" value="1"/>
</dbReference>
<comment type="similarity">
    <text evidence="2">Belongs to the ATPase alpha/beta chains family.</text>
</comment>
<evidence type="ECO:0000256" key="9">
    <source>
        <dbReference type="ARBA" id="ARBA00023196"/>
    </source>
</evidence>
<dbReference type="AlphaFoldDB" id="A0A1F5HYL8"/>
<dbReference type="GO" id="GO:0046933">
    <property type="term" value="F:proton-transporting ATP synthase activity, rotational mechanism"/>
    <property type="evidence" value="ECO:0007669"/>
    <property type="project" value="InterPro"/>
</dbReference>
<evidence type="ECO:0000259" key="12">
    <source>
        <dbReference type="Pfam" id="PF00006"/>
    </source>
</evidence>
<dbReference type="PANTHER" id="PTHR48082:SF2">
    <property type="entry name" value="ATP SYNTHASE SUBUNIT ALPHA, MITOCHONDRIAL"/>
    <property type="match status" value="1"/>
</dbReference>
<keyword evidence="7" id="KW-0406">Ion transport</keyword>
<name>A0A1F5HYL8_9BACT</name>
<comment type="caution">
    <text evidence="13">The sequence shown here is derived from an EMBL/GenBank/DDBJ whole genome shotgun (WGS) entry which is preliminary data.</text>
</comment>
<dbReference type="GO" id="GO:0045259">
    <property type="term" value="C:proton-transporting ATP synthase complex"/>
    <property type="evidence" value="ECO:0007669"/>
    <property type="project" value="UniProtKB-KW"/>
</dbReference>
<protein>
    <recommendedName>
        <fullName evidence="12">ATPase F1/V1/A1 complex alpha/beta subunit nucleotide-binding domain-containing protein</fullName>
    </recommendedName>
</protein>
<reference evidence="13 14" key="1">
    <citation type="journal article" date="2016" name="Nat. Commun.">
        <title>Thousands of microbial genomes shed light on interconnected biogeochemical processes in an aquifer system.</title>
        <authorList>
            <person name="Anantharaman K."/>
            <person name="Brown C.T."/>
            <person name="Hug L.A."/>
            <person name="Sharon I."/>
            <person name="Castelle C.J."/>
            <person name="Probst A.J."/>
            <person name="Thomas B.C."/>
            <person name="Singh A."/>
            <person name="Wilkins M.J."/>
            <person name="Karaoz U."/>
            <person name="Brodie E.L."/>
            <person name="Williams K.H."/>
            <person name="Hubbard S.S."/>
            <person name="Banfield J.F."/>
        </authorList>
    </citation>
    <scope>NUCLEOTIDE SEQUENCE [LARGE SCALE GENOMIC DNA]</scope>
</reference>
<keyword evidence="6" id="KW-0067">ATP-binding</keyword>
<evidence type="ECO:0000256" key="1">
    <source>
        <dbReference type="ARBA" id="ARBA00004370"/>
    </source>
</evidence>
<sequence>MKDFTTYYKETAEIGYVQSISSSLFYVNGLPNARINELIMTENGVIGIVKALLPELVEAMVFEGQSLVHNMKVVRTNEFFQVPATDLFLGRILDPFGITQDHLEKIDSKSYIYRHIESPAPIIAARVRITKPLVTGVMVVDLLTPLGRGQRELILGDPSVGKSSLALQTIVSQAKLGTICIYALIGKRKSDIKRVEEYLTSMNVLKNTIVLAASSSDPAPMIYITPYSAMAIAEYFRDKGKEVLVVLDDLSTHAKFYRELSLLSRMPPGRQSYPGDIFHIQAKIAERAGNVKLKNGKVASITLLPIAETQEGDLSGYIQTNLMAMTDGHIFLDVAEWKKPRHPAVSLTLSVSRVGNQTRTALEREIAYRLHQLIAQAKRAEELGRFGVELADATMQLIANSSKLEAMFNQDPDVILSKELQLICAGLFLSGFWNQKPNDEIARDVKKLGEISDAGTLDKIKLDIAGIGKYSEFIALVRANHLQITKYMNRTGKLK</sequence>